<gene>
    <name evidence="2" type="ORF">LTLLF_169720</name>
</gene>
<feature type="region of interest" description="Disordered" evidence="1">
    <location>
        <begin position="143"/>
        <end position="162"/>
    </location>
</feature>
<evidence type="ECO:0000313" key="3">
    <source>
        <dbReference type="Proteomes" id="UP000710432"/>
    </source>
</evidence>
<comment type="caution">
    <text evidence="2">The sequence shown here is derived from an EMBL/GenBank/DDBJ whole genome shotgun (WGS) entry which is preliminary data.</text>
</comment>
<name>A0A8J6KY46_MICOH</name>
<dbReference type="AlphaFoldDB" id="A0A8J6KY46"/>
<evidence type="ECO:0000313" key="2">
    <source>
        <dbReference type="EMBL" id="KAH0507247.1"/>
    </source>
</evidence>
<evidence type="ECO:0000256" key="1">
    <source>
        <dbReference type="SAM" id="MobiDB-lite"/>
    </source>
</evidence>
<organism evidence="2 3">
    <name type="scientific">Microtus ochrogaster</name>
    <name type="common">Prairie vole</name>
    <dbReference type="NCBI Taxonomy" id="79684"/>
    <lineage>
        <taxon>Eukaryota</taxon>
        <taxon>Metazoa</taxon>
        <taxon>Chordata</taxon>
        <taxon>Craniata</taxon>
        <taxon>Vertebrata</taxon>
        <taxon>Euteleostomi</taxon>
        <taxon>Mammalia</taxon>
        <taxon>Eutheria</taxon>
        <taxon>Euarchontoglires</taxon>
        <taxon>Glires</taxon>
        <taxon>Rodentia</taxon>
        <taxon>Myomorpha</taxon>
        <taxon>Muroidea</taxon>
        <taxon>Cricetidae</taxon>
        <taxon>Arvicolinae</taxon>
        <taxon>Microtus</taxon>
    </lineage>
</organism>
<feature type="region of interest" description="Disordered" evidence="1">
    <location>
        <begin position="1"/>
        <end position="32"/>
    </location>
</feature>
<sequence>MTKGKKKHDRKDAQVHSRLPSVKRKEDVKEQADWRRTRQKELLRNDIKEILREELAVEHAKMRKFFRKELEEIMGLLRNDLSQICMEQVVLLKEQAKEIQQEHWNLQYLRLKDLFRKDLKEMVCEEIKKSKMIIGPKEEPLLGPSKGTTDFQVGPLTGKDCA</sequence>
<accession>A0A8J6KY46</accession>
<proteinExistence type="predicted"/>
<dbReference type="EMBL" id="JAATJU010023685">
    <property type="protein sequence ID" value="KAH0507247.1"/>
    <property type="molecule type" value="Genomic_DNA"/>
</dbReference>
<feature type="compositionally biased region" description="Basic and acidic residues" evidence="1">
    <location>
        <begin position="23"/>
        <end position="32"/>
    </location>
</feature>
<protein>
    <submittedName>
        <fullName evidence="2">Uncharacterized protein</fullName>
    </submittedName>
</protein>
<dbReference type="Proteomes" id="UP000710432">
    <property type="component" value="Unassembled WGS sequence"/>
</dbReference>
<reference evidence="2" key="1">
    <citation type="submission" date="2020-03" db="EMBL/GenBank/DDBJ databases">
        <title>Studies in the Genomics of Life Span.</title>
        <authorList>
            <person name="Glass D."/>
        </authorList>
    </citation>
    <scope>NUCLEOTIDE SEQUENCE</scope>
    <source>
        <strain evidence="2">LTLLF</strain>
        <tissue evidence="2">Muscle</tissue>
    </source>
</reference>